<keyword evidence="3" id="KW-1185">Reference proteome</keyword>
<evidence type="ECO:0000313" key="3">
    <source>
        <dbReference type="Proteomes" id="UP000235672"/>
    </source>
</evidence>
<feature type="region of interest" description="Disordered" evidence="1">
    <location>
        <begin position="31"/>
        <end position="58"/>
    </location>
</feature>
<feature type="region of interest" description="Disordered" evidence="1">
    <location>
        <begin position="89"/>
        <end position="167"/>
    </location>
</feature>
<feature type="compositionally biased region" description="Basic and acidic residues" evidence="1">
    <location>
        <begin position="243"/>
        <end position="256"/>
    </location>
</feature>
<feature type="compositionally biased region" description="Polar residues" evidence="1">
    <location>
        <begin position="264"/>
        <end position="276"/>
    </location>
</feature>
<dbReference type="Proteomes" id="UP000235672">
    <property type="component" value="Unassembled WGS sequence"/>
</dbReference>
<dbReference type="EMBL" id="KZ613480">
    <property type="protein sequence ID" value="PMD21546.1"/>
    <property type="molecule type" value="Genomic_DNA"/>
</dbReference>
<organism evidence="2 3">
    <name type="scientific">Hyaloscypha hepaticicola</name>
    <dbReference type="NCBI Taxonomy" id="2082293"/>
    <lineage>
        <taxon>Eukaryota</taxon>
        <taxon>Fungi</taxon>
        <taxon>Dikarya</taxon>
        <taxon>Ascomycota</taxon>
        <taxon>Pezizomycotina</taxon>
        <taxon>Leotiomycetes</taxon>
        <taxon>Helotiales</taxon>
        <taxon>Hyaloscyphaceae</taxon>
        <taxon>Hyaloscypha</taxon>
    </lineage>
</organism>
<name>A0A2J6Q5J0_9HELO</name>
<accession>A0A2J6Q5J0</accession>
<proteinExistence type="predicted"/>
<gene>
    <name evidence="2" type="ORF">NA56DRAFT_116245</name>
</gene>
<sequence>MATQVAAARQPFAPLNGSRLQNLTSLKNRQNALSNLSSPSKRKASAFEADNDNSENIDPFIFLSPKRSKNPDGSPKDLLKPQNFFLTKAPPSPNDFSSVKPIVSPRRPILSARSPAPRLDTSRSTPLSAPAGRSPTRKRIGILNRRKTGSPFTRVDPPKFSAPSSGLGFSIDAALSGTIPTYTPRERNVPASSSKELPISIPLLHQPEAKDSWFFDIHEDTEEELATNLMEHSTCTLDISSDEESRARERDCRGKENIPPPDDISQTRTSLSSSNVDAAELSMHDIKARIRASRKKRELEEGAIDIDRAPLGDLAAEDFYAEGCDGESVFLIPAEASEEEEQEQQREESHPSFDFIADLKGKGKELDIDTLMSKDGVAPKAKLLEPIEKAEDGFELWESGSAKDGE</sequence>
<feature type="region of interest" description="Disordered" evidence="1">
    <location>
        <begin position="238"/>
        <end position="277"/>
    </location>
</feature>
<evidence type="ECO:0008006" key="4">
    <source>
        <dbReference type="Google" id="ProtNLM"/>
    </source>
</evidence>
<evidence type="ECO:0000313" key="2">
    <source>
        <dbReference type="EMBL" id="PMD21546.1"/>
    </source>
</evidence>
<reference evidence="2 3" key="1">
    <citation type="submission" date="2016-05" db="EMBL/GenBank/DDBJ databases">
        <title>A degradative enzymes factory behind the ericoid mycorrhizal symbiosis.</title>
        <authorList>
            <consortium name="DOE Joint Genome Institute"/>
            <person name="Martino E."/>
            <person name="Morin E."/>
            <person name="Grelet G."/>
            <person name="Kuo A."/>
            <person name="Kohler A."/>
            <person name="Daghino S."/>
            <person name="Barry K."/>
            <person name="Choi C."/>
            <person name="Cichocki N."/>
            <person name="Clum A."/>
            <person name="Copeland A."/>
            <person name="Hainaut M."/>
            <person name="Haridas S."/>
            <person name="Labutti K."/>
            <person name="Lindquist E."/>
            <person name="Lipzen A."/>
            <person name="Khouja H.-R."/>
            <person name="Murat C."/>
            <person name="Ohm R."/>
            <person name="Olson A."/>
            <person name="Spatafora J."/>
            <person name="Veneault-Fourrey C."/>
            <person name="Henrissat B."/>
            <person name="Grigoriev I."/>
            <person name="Martin F."/>
            <person name="Perotto S."/>
        </authorList>
    </citation>
    <scope>NUCLEOTIDE SEQUENCE [LARGE SCALE GENOMIC DNA]</scope>
    <source>
        <strain evidence="2 3">UAMH 7357</strain>
    </source>
</reference>
<protein>
    <recommendedName>
        <fullName evidence="4">Thymidylate kinase protein</fullName>
    </recommendedName>
</protein>
<evidence type="ECO:0000256" key="1">
    <source>
        <dbReference type="SAM" id="MobiDB-lite"/>
    </source>
</evidence>
<feature type="compositionally biased region" description="Basic residues" evidence="1">
    <location>
        <begin position="135"/>
        <end position="148"/>
    </location>
</feature>
<dbReference type="OrthoDB" id="425602at2759"/>
<dbReference type="STRING" id="1745343.A0A2J6Q5J0"/>
<dbReference type="AlphaFoldDB" id="A0A2J6Q5J0"/>